<evidence type="ECO:0000313" key="10">
    <source>
        <dbReference type="Proteomes" id="UP000242087"/>
    </source>
</evidence>
<keyword evidence="7" id="KW-0732">Signal</keyword>
<dbReference type="Pfam" id="PF02225">
    <property type="entry name" value="PA"/>
    <property type="match status" value="1"/>
</dbReference>
<dbReference type="InterPro" id="IPR035986">
    <property type="entry name" value="PKD_dom_sf"/>
</dbReference>
<dbReference type="PROSITE" id="PS51892">
    <property type="entry name" value="SUBTILASE"/>
    <property type="match status" value="1"/>
</dbReference>
<accession>A0A2T4D985</accession>
<dbReference type="InterPro" id="IPR022398">
    <property type="entry name" value="Peptidase_S8_His-AS"/>
</dbReference>
<evidence type="ECO:0000256" key="6">
    <source>
        <dbReference type="SAM" id="Phobius"/>
    </source>
</evidence>
<dbReference type="InterPro" id="IPR017312">
    <property type="entry name" value="Subtilisin_Alteromonadales"/>
</dbReference>
<dbReference type="InterPro" id="IPR023828">
    <property type="entry name" value="Peptidase_S8_Ser-AS"/>
</dbReference>
<gene>
    <name evidence="9" type="ORF">C9927_00435</name>
</gene>
<comment type="caution">
    <text evidence="9">The sequence shown here is derived from an EMBL/GenBank/DDBJ whole genome shotgun (WGS) entry which is preliminary data.</text>
</comment>
<sequence>MKAVHSLLPAFTARKQVLAVAIASTLATGSVVAQQLTPAQDQPVPQRDRAVLEAKKFERTKLQREFPTYYIVQLEAPAATLYNGGIAGLSPSSAKANGLEQFDASLPAAKNYQDFLLQEQRKVMSAMQAKFPELQVSRHLSLTMNGMVVKLPGKVDAKAELASIPGVKRVFENEMMYTQMDASIDLLNTPEVWSVLGGQDTAGAGVRVAVIDGGITPTHPMFADNGHTPLTEPAADDDYCATVDATFCNDKLIVARYYDPTFETLPDEVLTPQDVGGHGTHVAGTAVGNPVTSTIGGAAVNVSGVAPGAYLMAYKALFRNTDNIGSGSNAMLIPALEDALADGADVINNSWGGGAGTAPEDSAYKPVFEAINAAGVLTVTSAGNSGPGEMTIGCPSCIEDGLSVANNTHGRDFVNQLSVSGLTDIDVTEGSQTFLEEDFVAELTATIVVDEANALACNAFAEGAFNGELVLVQRGECSFEQKAINLDNAGASGMLLYNNAPEALIMNVGASTLPSFSISQADGEAVLAAWSPGDEAVITPAQAKVYPELADLMANSSSRGPNGNPNFLKPDIAAPGTNILSASTTGGLMTMTGTSMAAPHVAGAAALLKDVYGDLDADQLKSIIMTSSIGGIIKQDGQTPSDPFDVGAGRMDIAAAANVAVVVDKASFANVSCAITCTFDRTITDISGAASSWTASVAMRDANVTAELNVTNVDIAADGTAEFELTVDTRFAEDGWYFGEVLLENSGNSSDLRMPIAVYATKSDNPAIVSVGQTAGDAVIGSPYTMTARGALGNTDEPVTVAVQVPEGATVVEGSVNATETRATATEFGLSDDGSTIVWTGTQTDEANESYVDTSASFPFAGLSLAAAGIGSSLCAAGCDEEVYTFPLTNFGGIIVDGQTVNTVTLTMNGVIAPNSQTGAMASSFINMPIPDEAPPQGVMAPLWADFVVGGIAGSEIRYGVLNAGADQWFVWEYVNARLFDEVGDENANQYTFSVWLKLASDEVYFNYIDIPASPEFATVGIESLDGTFGTQLYYDGEGAVPASGTAYRAFTRSGEKAAVEIDYDLQVDTIGEAITAMASGAKNNALTVDLAAVLNTTGRDVLTLTEVSSGDQSYSAAAVQSFDVDGDLTLEIVSQAEAGGTAAFDGTNLVFTPDDGFVGTAVVEYRAVDAAGSPTATATASFELFNQAPEAAATASAVSAEPGETITLSASTSEDADGDALTYTWAQSGTTSVSLSSTSGASVTFTSPEVDEATTVTFTVTASDGDLTDTATVQVRLEPKPSSGAFGWIVALLVLPLALLRRRRLA</sequence>
<keyword evidence="1 5" id="KW-0645">Protease</keyword>
<dbReference type="Gene3D" id="2.60.40.3440">
    <property type="match status" value="1"/>
</dbReference>
<keyword evidence="3 5" id="KW-0720">Serine protease</keyword>
<dbReference type="Gene3D" id="2.60.40.10">
    <property type="entry name" value="Immunoglobulins"/>
    <property type="match status" value="1"/>
</dbReference>
<dbReference type="SUPFAM" id="SSF52743">
    <property type="entry name" value="Subtilisin-like"/>
    <property type="match status" value="1"/>
</dbReference>
<keyword evidence="2 5" id="KW-0378">Hydrolase</keyword>
<evidence type="ECO:0000313" key="9">
    <source>
        <dbReference type="EMBL" id="PTB90307.1"/>
    </source>
</evidence>
<dbReference type="InterPro" id="IPR000209">
    <property type="entry name" value="Peptidase_S8/S53_dom"/>
</dbReference>
<dbReference type="InterPro" id="IPR015500">
    <property type="entry name" value="Peptidase_S8_subtilisin-rel"/>
</dbReference>
<dbReference type="Pfam" id="PF22352">
    <property type="entry name" value="K319L-like_PKD"/>
    <property type="match status" value="1"/>
</dbReference>
<dbReference type="PROSITE" id="PS00137">
    <property type="entry name" value="SUBTILASE_HIS"/>
    <property type="match status" value="1"/>
</dbReference>
<dbReference type="Gene3D" id="3.40.50.200">
    <property type="entry name" value="Peptidase S8/S53 domain"/>
    <property type="match status" value="1"/>
</dbReference>
<dbReference type="SUPFAM" id="SSF49299">
    <property type="entry name" value="PKD domain"/>
    <property type="match status" value="1"/>
</dbReference>
<dbReference type="InterPro" id="IPR036852">
    <property type="entry name" value="Peptidase_S8/S53_dom_sf"/>
</dbReference>
<feature type="active site" description="Charge relay system" evidence="4 5">
    <location>
        <position position="212"/>
    </location>
</feature>
<dbReference type="GO" id="GO:0006508">
    <property type="term" value="P:proteolysis"/>
    <property type="evidence" value="ECO:0007669"/>
    <property type="project" value="UniProtKB-KW"/>
</dbReference>
<comment type="similarity">
    <text evidence="5">Belongs to the peptidase S8 family.</text>
</comment>
<dbReference type="GO" id="GO:0004252">
    <property type="term" value="F:serine-type endopeptidase activity"/>
    <property type="evidence" value="ECO:0007669"/>
    <property type="project" value="UniProtKB-UniRule"/>
</dbReference>
<keyword evidence="6" id="KW-0812">Transmembrane</keyword>
<dbReference type="EMBL" id="PYVF01000003">
    <property type="protein sequence ID" value="PTB90307.1"/>
    <property type="molecule type" value="Genomic_DNA"/>
</dbReference>
<evidence type="ECO:0000256" key="2">
    <source>
        <dbReference type="ARBA" id="ARBA00022801"/>
    </source>
</evidence>
<evidence type="ECO:0000256" key="7">
    <source>
        <dbReference type="SAM" id="SignalP"/>
    </source>
</evidence>
<keyword evidence="6" id="KW-1133">Transmembrane helix</keyword>
<dbReference type="PIRSF" id="PIRSF037898">
    <property type="entry name" value="Subtilisin_rel_Sputw3181_3341"/>
    <property type="match status" value="1"/>
</dbReference>
<evidence type="ECO:0000259" key="8">
    <source>
        <dbReference type="PROSITE" id="PS50835"/>
    </source>
</evidence>
<protein>
    <recommendedName>
        <fullName evidence="8">Ig-like domain-containing protein</fullName>
    </recommendedName>
</protein>
<dbReference type="SUPFAM" id="SSF52025">
    <property type="entry name" value="PA domain"/>
    <property type="match status" value="1"/>
</dbReference>
<dbReference type="InterPro" id="IPR046450">
    <property type="entry name" value="PA_dom_sf"/>
</dbReference>
<evidence type="ECO:0000256" key="4">
    <source>
        <dbReference type="PIRSR" id="PIRSR615500-1"/>
    </source>
</evidence>
<dbReference type="InterPro" id="IPR007110">
    <property type="entry name" value="Ig-like_dom"/>
</dbReference>
<feature type="signal peptide" evidence="7">
    <location>
        <begin position="1"/>
        <end position="33"/>
    </location>
</feature>
<dbReference type="InterPro" id="IPR013783">
    <property type="entry name" value="Ig-like_fold"/>
</dbReference>
<dbReference type="PRINTS" id="PR00723">
    <property type="entry name" value="SUBTILISIN"/>
</dbReference>
<dbReference type="PANTHER" id="PTHR10795">
    <property type="entry name" value="PROPROTEIN CONVERTASE SUBTILISIN/KEXIN"/>
    <property type="match status" value="1"/>
</dbReference>
<proteinExistence type="inferred from homology"/>
<dbReference type="InterPro" id="IPR022409">
    <property type="entry name" value="PKD/Chitinase_dom"/>
</dbReference>
<dbReference type="PROSITE" id="PS50835">
    <property type="entry name" value="IG_LIKE"/>
    <property type="match status" value="1"/>
</dbReference>
<feature type="chain" id="PRO_5015470063" description="Ig-like domain-containing protein" evidence="7">
    <location>
        <begin position="34"/>
        <end position="1307"/>
    </location>
</feature>
<evidence type="ECO:0000256" key="3">
    <source>
        <dbReference type="ARBA" id="ARBA00022825"/>
    </source>
</evidence>
<feature type="domain" description="Ig-like" evidence="8">
    <location>
        <begin position="1190"/>
        <end position="1275"/>
    </location>
</feature>
<keyword evidence="6" id="KW-0472">Membrane</keyword>
<dbReference type="Gene3D" id="3.50.30.30">
    <property type="match status" value="1"/>
</dbReference>
<evidence type="ECO:0000256" key="1">
    <source>
        <dbReference type="ARBA" id="ARBA00022670"/>
    </source>
</evidence>
<dbReference type="Proteomes" id="UP000242087">
    <property type="component" value="Unassembled WGS sequence"/>
</dbReference>
<dbReference type="InterPro" id="IPR003137">
    <property type="entry name" value="PA_domain"/>
</dbReference>
<organism evidence="9 10">
    <name type="scientific">Pseudidiomarina aestuarii</name>
    <dbReference type="NCBI Taxonomy" id="624146"/>
    <lineage>
        <taxon>Bacteria</taxon>
        <taxon>Pseudomonadati</taxon>
        <taxon>Pseudomonadota</taxon>
        <taxon>Gammaproteobacteria</taxon>
        <taxon>Alteromonadales</taxon>
        <taxon>Idiomarinaceae</taxon>
        <taxon>Pseudidiomarina</taxon>
    </lineage>
</organism>
<dbReference type="Pfam" id="PF00082">
    <property type="entry name" value="Peptidase_S8"/>
    <property type="match status" value="1"/>
</dbReference>
<reference evidence="9 10" key="1">
    <citation type="submission" date="2018-03" db="EMBL/GenBank/DDBJ databases">
        <title>Cross-interface Injection: A General Nanoliter Liquid Handling Method Applied to Single Cells Genome Amplification Automated Nanoliter Liquid Handling Applied to Single Cell Multiple Displacement Amplification.</title>
        <authorList>
            <person name="Yun J."/>
            <person name="Xu P."/>
            <person name="Xu J."/>
            <person name="Dai X."/>
            <person name="Wang Y."/>
            <person name="Zheng X."/>
            <person name="Cao C."/>
            <person name="Yi Q."/>
            <person name="Zhu Y."/>
            <person name="Wang L."/>
            <person name="Dong Z."/>
            <person name="Huang Y."/>
            <person name="Huang L."/>
            <person name="Du W."/>
        </authorList>
    </citation>
    <scope>NUCLEOTIDE SEQUENCE [LARGE SCALE GENOMIC DNA]</scope>
    <source>
        <strain evidence="9 10">A12-4</strain>
    </source>
</reference>
<dbReference type="InterPro" id="IPR045051">
    <property type="entry name" value="SBT"/>
</dbReference>
<feature type="transmembrane region" description="Helical" evidence="6">
    <location>
        <begin position="1284"/>
        <end position="1301"/>
    </location>
</feature>
<dbReference type="Pfam" id="PF17963">
    <property type="entry name" value="Big_9"/>
    <property type="match status" value="1"/>
</dbReference>
<feature type="active site" description="Charge relay system" evidence="4 5">
    <location>
        <position position="278"/>
    </location>
</feature>
<feature type="active site" description="Charge relay system" evidence="4 5">
    <location>
        <position position="595"/>
    </location>
</feature>
<dbReference type="SMART" id="SM00089">
    <property type="entry name" value="PKD"/>
    <property type="match status" value="1"/>
</dbReference>
<evidence type="ECO:0000256" key="5">
    <source>
        <dbReference type="PROSITE-ProRule" id="PRU01240"/>
    </source>
</evidence>
<dbReference type="PROSITE" id="PS00138">
    <property type="entry name" value="SUBTILASE_SER"/>
    <property type="match status" value="1"/>
</dbReference>
<name>A0A2T4D985_9GAMM</name>